<protein>
    <submittedName>
        <fullName evidence="1">Uncharacterized protein</fullName>
    </submittedName>
</protein>
<dbReference type="InterPro" id="IPR036366">
    <property type="entry name" value="PGBDSf"/>
</dbReference>
<name>A0A2A4SJK4_9DELT</name>
<comment type="caution">
    <text evidence="1">The sequence shown here is derived from an EMBL/GenBank/DDBJ whole genome shotgun (WGS) entry which is preliminary data.</text>
</comment>
<proteinExistence type="predicted"/>
<dbReference type="Gene3D" id="1.10.101.10">
    <property type="entry name" value="PGBD-like superfamily/PGBD"/>
    <property type="match status" value="1"/>
</dbReference>
<dbReference type="Proteomes" id="UP000218113">
    <property type="component" value="Unassembled WGS sequence"/>
</dbReference>
<accession>A0A2A4SJK4</accession>
<evidence type="ECO:0000313" key="2">
    <source>
        <dbReference type="Proteomes" id="UP000218113"/>
    </source>
</evidence>
<reference evidence="2" key="1">
    <citation type="submission" date="2017-08" db="EMBL/GenBank/DDBJ databases">
        <title>A dynamic microbial community with high functional redundancy inhabits the cold, oxic subseafloor aquifer.</title>
        <authorList>
            <person name="Tully B.J."/>
            <person name="Wheat C.G."/>
            <person name="Glazer B.T."/>
            <person name="Huber J.A."/>
        </authorList>
    </citation>
    <scope>NUCLEOTIDE SEQUENCE [LARGE SCALE GENOMIC DNA]</scope>
</reference>
<dbReference type="EMBL" id="NVSR01000180">
    <property type="protein sequence ID" value="PCI21590.1"/>
    <property type="molecule type" value="Genomic_DNA"/>
</dbReference>
<organism evidence="1 2">
    <name type="scientific">SAR324 cluster bacterium</name>
    <dbReference type="NCBI Taxonomy" id="2024889"/>
    <lineage>
        <taxon>Bacteria</taxon>
        <taxon>Deltaproteobacteria</taxon>
        <taxon>SAR324 cluster</taxon>
    </lineage>
</organism>
<sequence>MIADEIEERRIFELRKKRRDVDEAHRKKVNANTAFIVPIADPKDIRRQEIIESCKNNSSTEEKIAPYTRQNKAILQEMEVLTCHNTAVRVEDKQWVNLEKDKKNIDNIRNDMERLGLEVKLRVKIDLPNTKHTFEIEQKKRIADKMDLPFETISKKKFTEVSNDKGFIFIKDIFKLDEEENNKHIFTASSDIERKSSAGLITKHRGTLRSYIFQNEKPLNKVADKKLEIIYTLETHDEDVKPIKKALNALNLNVAKLHVKDEVYNEDVHASIKLFQTAYTPPKEQIHPYSKPLKVDGEVSDQTLMAMDEAIVNKVKFNDPQVVYFDGKNLSFIDNKTNELHVCDGRGLQISGEQLCYKEEESSDSSLDGIDLSGYAIGATGTMQATAQAYYETLSRKQKHILAENLKQKISAPGKPEFVKTSTLKSAASTALSDTVAKRLGILSLGVIAYDIKDDKEVRASHVLNITMVGVGFVPVVGWMISGSYFLADIATLTITGKSIGDYLDDAVDEPIAEFN</sequence>
<dbReference type="AlphaFoldDB" id="A0A2A4SJK4"/>
<gene>
    <name evidence="1" type="ORF">COB67_13970</name>
</gene>
<evidence type="ECO:0000313" key="1">
    <source>
        <dbReference type="EMBL" id="PCI21590.1"/>
    </source>
</evidence>